<evidence type="ECO:0000313" key="3">
    <source>
        <dbReference type="Proteomes" id="UP000199337"/>
    </source>
</evidence>
<evidence type="ECO:0000256" key="1">
    <source>
        <dbReference type="SAM" id="Phobius"/>
    </source>
</evidence>
<accession>A0A1I2QRQ6</accession>
<evidence type="ECO:0008006" key="4">
    <source>
        <dbReference type="Google" id="ProtNLM"/>
    </source>
</evidence>
<keyword evidence="3" id="KW-1185">Reference proteome</keyword>
<sequence>MLELLGWVGFLLLLISLTPFLLRRLRLWPEGKTWTRNHHRLALACLGVLTLHGVLALDLLRARGARSHLLVLITSGALTWLVLVAICLLAISAYKKKTFSRNHCWLAALLILGLALHL</sequence>
<keyword evidence="1" id="KW-0812">Transmembrane</keyword>
<dbReference type="OrthoDB" id="9961462at2"/>
<organism evidence="2 3">
    <name type="scientific">Desulfotruncus arcticus DSM 17038</name>
    <dbReference type="NCBI Taxonomy" id="1121424"/>
    <lineage>
        <taxon>Bacteria</taxon>
        <taxon>Bacillati</taxon>
        <taxon>Bacillota</taxon>
        <taxon>Clostridia</taxon>
        <taxon>Eubacteriales</taxon>
        <taxon>Desulfallaceae</taxon>
        <taxon>Desulfotruncus</taxon>
    </lineage>
</organism>
<gene>
    <name evidence="2" type="ORF">SAMN05660649_01264</name>
</gene>
<keyword evidence="1" id="KW-0472">Membrane</keyword>
<dbReference type="AlphaFoldDB" id="A0A1I2QRQ6"/>
<reference evidence="3" key="1">
    <citation type="submission" date="2016-10" db="EMBL/GenBank/DDBJ databases">
        <authorList>
            <person name="Varghese N."/>
            <person name="Submissions S."/>
        </authorList>
    </citation>
    <scope>NUCLEOTIDE SEQUENCE [LARGE SCALE GENOMIC DNA]</scope>
    <source>
        <strain evidence="3">DSM 17038</strain>
    </source>
</reference>
<feature type="transmembrane region" description="Helical" evidence="1">
    <location>
        <begin position="99"/>
        <end position="116"/>
    </location>
</feature>
<dbReference type="RefSeq" id="WP_131820731.1">
    <property type="nucleotide sequence ID" value="NZ_FOOX01000003.1"/>
</dbReference>
<dbReference type="EMBL" id="FOOX01000003">
    <property type="protein sequence ID" value="SFG28326.1"/>
    <property type="molecule type" value="Genomic_DNA"/>
</dbReference>
<evidence type="ECO:0000313" key="2">
    <source>
        <dbReference type="EMBL" id="SFG28326.1"/>
    </source>
</evidence>
<name>A0A1I2QRQ6_9FIRM</name>
<protein>
    <recommendedName>
        <fullName evidence="4">Ferric reductase like transmembrane component</fullName>
    </recommendedName>
</protein>
<proteinExistence type="predicted"/>
<keyword evidence="1" id="KW-1133">Transmembrane helix</keyword>
<dbReference type="Proteomes" id="UP000199337">
    <property type="component" value="Unassembled WGS sequence"/>
</dbReference>
<feature type="transmembrane region" description="Helical" evidence="1">
    <location>
        <begin position="69"/>
        <end position="93"/>
    </location>
</feature>
<feature type="transmembrane region" description="Helical" evidence="1">
    <location>
        <begin position="40"/>
        <end position="57"/>
    </location>
</feature>